<dbReference type="GO" id="GO:0008270">
    <property type="term" value="F:zinc ion binding"/>
    <property type="evidence" value="ECO:0007669"/>
    <property type="project" value="InterPro"/>
</dbReference>
<dbReference type="Gene3D" id="1.10.30.50">
    <property type="match status" value="1"/>
</dbReference>
<reference evidence="2 3" key="1">
    <citation type="journal article" date="1995" name="Virology">
        <title>Coat protein of the Ectocarpus siliculosus virus.</title>
        <authorList>
            <person name="Klein M."/>
            <person name="Lanka S.T."/>
            <person name="Knippers R."/>
            <person name="Muller D.G."/>
        </authorList>
    </citation>
    <scope>NUCLEOTIDE SEQUENCE [LARGE SCALE GENOMIC DNA]</scope>
    <source>
        <strain evidence="3">Isolate New Zealand/Kaikoura/1988</strain>
    </source>
</reference>
<dbReference type="InterPro" id="IPR003615">
    <property type="entry name" value="HNH_nuc"/>
</dbReference>
<name>Q8QNP5_ESV1K</name>
<keyword evidence="3" id="KW-1185">Reference proteome</keyword>
<sequence length="188" mass="21006">MTHLFLPVFSGTASKPVAYIGPSHNLRPVARKHLTRPQKWAILERQRSRCNSYGDRIHIYPYANCDADHIISVCRGGKTLPENMNLLCLPCHRRKTCLEAGGLPRTVNVALEPGDTSVYIFTEGVLAFPVDKRTPLEAIGDGCALSLLSYKRVDRTFVEPAYEEVDYAKMLQRFVYTPPPIVTAGCQS</sequence>
<dbReference type="GO" id="GO:0003676">
    <property type="term" value="F:nucleic acid binding"/>
    <property type="evidence" value="ECO:0007669"/>
    <property type="project" value="InterPro"/>
</dbReference>
<dbReference type="EMBL" id="AF204951">
    <property type="protein sequence ID" value="AAK14442.1"/>
    <property type="molecule type" value="Genomic_DNA"/>
</dbReference>
<dbReference type="Pfam" id="PF01844">
    <property type="entry name" value="HNH"/>
    <property type="match status" value="1"/>
</dbReference>
<dbReference type="CDD" id="cd00085">
    <property type="entry name" value="HNHc"/>
    <property type="match status" value="1"/>
</dbReference>
<organismHost>
    <name type="scientific">Ectocarpus siliculosus</name>
    <name type="common">Brown alga</name>
    <name type="synonym">Conferva siliculosa</name>
    <dbReference type="NCBI Taxonomy" id="2880"/>
</organismHost>
<evidence type="ECO:0000313" key="2">
    <source>
        <dbReference type="EMBL" id="AAK14442.1"/>
    </source>
</evidence>
<dbReference type="InterPro" id="IPR002711">
    <property type="entry name" value="HNH"/>
</dbReference>
<organism evidence="2 3">
    <name type="scientific">Ectocarpus siliculosus virus 1 (isolate New Zealand/Kaikoura/1988)</name>
    <name type="common">EsV-1</name>
    <dbReference type="NCBI Taxonomy" id="654926"/>
    <lineage>
        <taxon>Viruses</taxon>
        <taxon>Varidnaviria</taxon>
        <taxon>Bamfordvirae</taxon>
        <taxon>Nucleocytoviricota</taxon>
        <taxon>Megaviricetes</taxon>
        <taxon>Algavirales</taxon>
        <taxon>Phycodnaviridae</taxon>
        <taxon>Phaeovirus</taxon>
        <taxon>Phaeovirus unasiliculosus</taxon>
        <taxon>Ectocarpus siliculosus virus 1</taxon>
    </lineage>
</organism>
<dbReference type="KEGG" id="vg:920793"/>
<gene>
    <name evidence="2" type="primary">ORF 16</name>
</gene>
<dbReference type="Proteomes" id="UP000000864">
    <property type="component" value="Segment"/>
</dbReference>
<reference evidence="2 3" key="4">
    <citation type="journal article" date="2000" name="Virology">
        <title>The brown algal virus EsV-1 particle contains a putative hybrid histidine kinase.</title>
        <authorList>
            <person name="Delaroque N."/>
            <person name="Wolf S."/>
            <person name="Muller D.G."/>
            <person name="Knippers R."/>
        </authorList>
    </citation>
    <scope>NUCLEOTIDE SEQUENCE [LARGE SCALE GENOMIC DNA]</scope>
    <source>
        <strain evidence="3">Isolate New Zealand/Kaikoura/1988</strain>
    </source>
</reference>
<reference evidence="2 3" key="3">
    <citation type="journal article" date="2000" name="Virology">
        <title>Characterization and immunolocalization of major structural proteins in the brown algal virus EsV-1.</title>
        <authorList>
            <person name="Delaroque N."/>
            <person name="Wolf S."/>
            <person name="Muller D.G."/>
            <person name="Knippers R."/>
        </authorList>
    </citation>
    <scope>NUCLEOTIDE SEQUENCE [LARGE SCALE GENOMIC DNA]</scope>
    <source>
        <strain evidence="3">Isolate New Zealand/Kaikoura/1988</strain>
    </source>
</reference>
<protein>
    <submittedName>
        <fullName evidence="2">EsV-1-16</fullName>
    </submittedName>
</protein>
<feature type="domain" description="HNH" evidence="1">
    <location>
        <begin position="57"/>
        <end position="96"/>
    </location>
</feature>
<evidence type="ECO:0000259" key="1">
    <source>
        <dbReference type="Pfam" id="PF01844"/>
    </source>
</evidence>
<proteinExistence type="predicted"/>
<dbReference type="GO" id="GO:0004519">
    <property type="term" value="F:endonuclease activity"/>
    <property type="evidence" value="ECO:0007669"/>
    <property type="project" value="InterPro"/>
</dbReference>
<accession>Q8QNP5</accession>
<reference evidence="2 3" key="2">
    <citation type="journal article" date="1998" name="Adv. Virus Res.">
        <title>Viruses in marine brown algae.</title>
        <authorList>
            <person name="Muller D.G."/>
            <person name="Kapp M."/>
            <person name="Knippers R."/>
        </authorList>
    </citation>
    <scope>NUCLEOTIDE SEQUENCE [LARGE SCALE GENOMIC DNA]</scope>
    <source>
        <strain evidence="3">Isolate New Zealand/Kaikoura/1988</strain>
    </source>
</reference>
<evidence type="ECO:0000313" key="3">
    <source>
        <dbReference type="Proteomes" id="UP000000864"/>
    </source>
</evidence>